<dbReference type="PROSITE" id="PS50405">
    <property type="entry name" value="GST_CTER"/>
    <property type="match status" value="1"/>
</dbReference>
<comment type="caution">
    <text evidence="3">The sequence shown here is derived from an EMBL/GenBank/DDBJ whole genome shotgun (WGS) entry which is preliminary data.</text>
</comment>
<dbReference type="AlphaFoldDB" id="A0A9P6N006"/>
<dbReference type="OrthoDB" id="414243at2759"/>
<evidence type="ECO:0000259" key="1">
    <source>
        <dbReference type="PROSITE" id="PS50404"/>
    </source>
</evidence>
<sequence length="253" mass="27860">MILPSLSSDILSNDKKDSKFSVLYFSFHGLGACPRALLSIGGAQWDNKIQSKEDWPQIKGTTPLGTLPILLETSLSTGETIEIPESGAIERYLARKFGLLGDTVREQTLNDVFYAQAVMLNTKFAEKVVAFEEIRKKALDQFLETTLPDWIKLCEKHLAGNGNTGHFVDNKASLTLADIKTAVILDTFLGLESEKVLNPTASPGLWKLKETVDTHPGYATWRKSEGFKNIDKDTQATAGAIVPFDVSKAHIFS</sequence>
<dbReference type="PANTHER" id="PTHR11571">
    <property type="entry name" value="GLUTATHIONE S-TRANSFERASE"/>
    <property type="match status" value="1"/>
</dbReference>
<evidence type="ECO:0000313" key="3">
    <source>
        <dbReference type="EMBL" id="KAG0019158.1"/>
    </source>
</evidence>
<keyword evidence="4" id="KW-1185">Reference proteome</keyword>
<evidence type="ECO:0000313" key="4">
    <source>
        <dbReference type="Proteomes" id="UP000703661"/>
    </source>
</evidence>
<dbReference type="SUPFAM" id="SSF52833">
    <property type="entry name" value="Thioredoxin-like"/>
    <property type="match status" value="1"/>
</dbReference>
<reference evidence="3" key="1">
    <citation type="journal article" date="2020" name="Fungal Divers.">
        <title>Resolving the Mortierellaceae phylogeny through synthesis of multi-gene phylogenetics and phylogenomics.</title>
        <authorList>
            <person name="Vandepol N."/>
            <person name="Liber J."/>
            <person name="Desiro A."/>
            <person name="Na H."/>
            <person name="Kennedy M."/>
            <person name="Barry K."/>
            <person name="Grigoriev I.V."/>
            <person name="Miller A.N."/>
            <person name="O'Donnell K."/>
            <person name="Stajich J.E."/>
            <person name="Bonito G."/>
        </authorList>
    </citation>
    <scope>NUCLEOTIDE SEQUENCE</scope>
    <source>
        <strain evidence="3">NRRL 2769</strain>
    </source>
</reference>
<dbReference type="SFLD" id="SFLDS00019">
    <property type="entry name" value="Glutathione_Transferase_(cytos"/>
    <property type="match status" value="1"/>
</dbReference>
<dbReference type="SUPFAM" id="SSF47616">
    <property type="entry name" value="GST C-terminal domain-like"/>
    <property type="match status" value="1"/>
</dbReference>
<organism evidence="3 4">
    <name type="scientific">Entomortierella chlamydospora</name>
    <dbReference type="NCBI Taxonomy" id="101097"/>
    <lineage>
        <taxon>Eukaryota</taxon>
        <taxon>Fungi</taxon>
        <taxon>Fungi incertae sedis</taxon>
        <taxon>Mucoromycota</taxon>
        <taxon>Mortierellomycotina</taxon>
        <taxon>Mortierellomycetes</taxon>
        <taxon>Mortierellales</taxon>
        <taxon>Mortierellaceae</taxon>
        <taxon>Entomortierella</taxon>
    </lineage>
</organism>
<dbReference type="Proteomes" id="UP000703661">
    <property type="component" value="Unassembled WGS sequence"/>
</dbReference>
<dbReference type="PROSITE" id="PS50404">
    <property type="entry name" value="GST_NTER"/>
    <property type="match status" value="1"/>
</dbReference>
<dbReference type="InterPro" id="IPR040079">
    <property type="entry name" value="Glutathione_S-Trfase"/>
</dbReference>
<evidence type="ECO:0000259" key="2">
    <source>
        <dbReference type="PROSITE" id="PS50405"/>
    </source>
</evidence>
<dbReference type="InterPro" id="IPR036249">
    <property type="entry name" value="Thioredoxin-like_sf"/>
</dbReference>
<dbReference type="PANTHER" id="PTHR11571:SF150">
    <property type="entry name" value="GLUTATHIONE S-TRANSFERASE"/>
    <property type="match status" value="1"/>
</dbReference>
<dbReference type="GO" id="GO:0004364">
    <property type="term" value="F:glutathione transferase activity"/>
    <property type="evidence" value="ECO:0007669"/>
    <property type="project" value="TreeGrafter"/>
</dbReference>
<dbReference type="InterPro" id="IPR036282">
    <property type="entry name" value="Glutathione-S-Trfase_C_sf"/>
</dbReference>
<accession>A0A9P6N006</accession>
<dbReference type="Gene3D" id="1.20.1050.10">
    <property type="match status" value="1"/>
</dbReference>
<name>A0A9P6N006_9FUNG</name>
<dbReference type="Gene3D" id="3.40.30.10">
    <property type="entry name" value="Glutaredoxin"/>
    <property type="match status" value="1"/>
</dbReference>
<feature type="domain" description="GST N-terminal" evidence="1">
    <location>
        <begin position="18"/>
        <end position="101"/>
    </location>
</feature>
<dbReference type="GO" id="GO:0006749">
    <property type="term" value="P:glutathione metabolic process"/>
    <property type="evidence" value="ECO:0007669"/>
    <property type="project" value="TreeGrafter"/>
</dbReference>
<gene>
    <name evidence="3" type="ORF">BGZ80_006238</name>
</gene>
<dbReference type="InterPro" id="IPR004045">
    <property type="entry name" value="Glutathione_S-Trfase_N"/>
</dbReference>
<dbReference type="Pfam" id="PF14497">
    <property type="entry name" value="GST_C_3"/>
    <property type="match status" value="1"/>
</dbReference>
<dbReference type="InterPro" id="IPR010987">
    <property type="entry name" value="Glutathione-S-Trfase_C-like"/>
</dbReference>
<dbReference type="InterPro" id="IPR004046">
    <property type="entry name" value="GST_C"/>
</dbReference>
<evidence type="ECO:0008006" key="5">
    <source>
        <dbReference type="Google" id="ProtNLM"/>
    </source>
</evidence>
<dbReference type="InterPro" id="IPR050213">
    <property type="entry name" value="GST_superfamily"/>
</dbReference>
<feature type="domain" description="GST C-terminal" evidence="2">
    <location>
        <begin position="87"/>
        <end position="236"/>
    </location>
</feature>
<proteinExistence type="predicted"/>
<protein>
    <recommendedName>
        <fullName evidence="5">Glutathione s-transferase</fullName>
    </recommendedName>
</protein>
<dbReference type="EMBL" id="JAAAID010000307">
    <property type="protein sequence ID" value="KAG0019158.1"/>
    <property type="molecule type" value="Genomic_DNA"/>
</dbReference>